<dbReference type="OrthoDB" id="1712715at2759"/>
<dbReference type="AlphaFoldDB" id="A0A803L0C4"/>
<protein>
    <submittedName>
        <fullName evidence="7">Uncharacterized protein</fullName>
    </submittedName>
</protein>
<accession>A0A803L0C4</accession>
<feature type="transmembrane region" description="Helical" evidence="6">
    <location>
        <begin position="84"/>
        <end position="104"/>
    </location>
</feature>
<dbReference type="GeneID" id="110708011"/>
<feature type="transmembrane region" description="Helical" evidence="6">
    <location>
        <begin position="231"/>
        <end position="257"/>
    </location>
</feature>
<dbReference type="GO" id="GO:0009734">
    <property type="term" value="P:auxin-activated signaling pathway"/>
    <property type="evidence" value="ECO:0007669"/>
    <property type="project" value="InterPro"/>
</dbReference>
<dbReference type="Pfam" id="PF00335">
    <property type="entry name" value="Tetraspanin"/>
    <property type="match status" value="1"/>
</dbReference>
<reference evidence="7" key="1">
    <citation type="journal article" date="2017" name="Nature">
        <title>The genome of Chenopodium quinoa.</title>
        <authorList>
            <person name="Jarvis D.E."/>
            <person name="Ho Y.S."/>
            <person name="Lightfoot D.J."/>
            <person name="Schmoeckel S.M."/>
            <person name="Li B."/>
            <person name="Borm T.J.A."/>
            <person name="Ohyanagi H."/>
            <person name="Mineta K."/>
            <person name="Michell C.T."/>
            <person name="Saber N."/>
            <person name="Kharbatia N.M."/>
            <person name="Rupper R.R."/>
            <person name="Sharp A.R."/>
            <person name="Dally N."/>
            <person name="Boughton B.A."/>
            <person name="Woo Y.H."/>
            <person name="Gao G."/>
            <person name="Schijlen E.G.W.M."/>
            <person name="Guo X."/>
            <person name="Momin A.A."/>
            <person name="Negrao S."/>
            <person name="Al-Babili S."/>
            <person name="Gehring C."/>
            <person name="Roessner U."/>
            <person name="Jung C."/>
            <person name="Murphy K."/>
            <person name="Arold S.T."/>
            <person name="Gojobori T."/>
            <person name="van der Linden C.G."/>
            <person name="van Loo E.N."/>
            <person name="Jellen E.N."/>
            <person name="Maughan P.J."/>
            <person name="Tester M."/>
        </authorList>
    </citation>
    <scope>NUCLEOTIDE SEQUENCE [LARGE SCALE GENOMIC DNA]</scope>
    <source>
        <strain evidence="7">cv. PI 614886</strain>
    </source>
</reference>
<evidence type="ECO:0000256" key="6">
    <source>
        <dbReference type="SAM" id="Phobius"/>
    </source>
</evidence>
<feature type="transmembrane region" description="Helical" evidence="6">
    <location>
        <begin position="14"/>
        <end position="38"/>
    </location>
</feature>
<keyword evidence="3 6" id="KW-0812">Transmembrane</keyword>
<dbReference type="InterPro" id="IPR018499">
    <property type="entry name" value="Tetraspanin/Peripherin"/>
</dbReference>
<dbReference type="Proteomes" id="UP000596660">
    <property type="component" value="Unplaced"/>
</dbReference>
<dbReference type="InterPro" id="IPR044991">
    <property type="entry name" value="TET_plant"/>
</dbReference>
<evidence type="ECO:0000256" key="1">
    <source>
        <dbReference type="ARBA" id="ARBA00004141"/>
    </source>
</evidence>
<keyword evidence="5 6" id="KW-0472">Membrane</keyword>
<dbReference type="EnsemblPlants" id="AUR62005312-RA">
    <property type="protein sequence ID" value="AUR62005312-RA:cds"/>
    <property type="gene ID" value="AUR62005312"/>
</dbReference>
<evidence type="ECO:0000313" key="8">
    <source>
        <dbReference type="Proteomes" id="UP000596660"/>
    </source>
</evidence>
<evidence type="ECO:0000256" key="4">
    <source>
        <dbReference type="ARBA" id="ARBA00022989"/>
    </source>
</evidence>
<keyword evidence="8" id="KW-1185">Reference proteome</keyword>
<feature type="transmembrane region" description="Helical" evidence="6">
    <location>
        <begin position="50"/>
        <end position="72"/>
    </location>
</feature>
<comment type="similarity">
    <text evidence="2">Belongs to the tetraspanin (TM4SF) family.</text>
</comment>
<dbReference type="RefSeq" id="XP_021741803.1">
    <property type="nucleotide sequence ID" value="XM_021886111.1"/>
</dbReference>
<sequence>MVRSKKLNLNGEQLSLSFVIILEFCTSIVAICSGGSLLNHISSGCTGFRFLGITLMVIGAALLILSFTNCLLYRKPEISIAKSICCSVPLILALLGLGIFALAVSSKGGGKLIPGQSYKEYRVESYSKWMQNKVKKNWDNYYKKAVVDNKGLVCNELADLLGIDPALTSGCCKTPEECNFNNTNPKVWVKPANNGNYSEDDCNRWDNDPNTLCFNCRSCKAGFLEDVTSHWFTTGIGLVLIAGIQMLMGILCCIFSANLSLHHQGNRQPLLL</sequence>
<dbReference type="PANTHER" id="PTHR32191">
    <property type="entry name" value="TETRASPANIN-8-RELATED"/>
    <property type="match status" value="1"/>
</dbReference>
<dbReference type="Gramene" id="AUR62005312-RA">
    <property type="protein sequence ID" value="AUR62005312-RA:cds"/>
    <property type="gene ID" value="AUR62005312"/>
</dbReference>
<evidence type="ECO:0000256" key="3">
    <source>
        <dbReference type="ARBA" id="ARBA00022692"/>
    </source>
</evidence>
<comment type="subcellular location">
    <subcellularLocation>
        <location evidence="1">Membrane</location>
        <topology evidence="1">Multi-pass membrane protein</topology>
    </subcellularLocation>
</comment>
<keyword evidence="4 6" id="KW-1133">Transmembrane helix</keyword>
<gene>
    <name evidence="7" type="primary">LOC110708011</name>
</gene>
<name>A0A803L0C4_CHEQI</name>
<reference evidence="7" key="2">
    <citation type="submission" date="2021-03" db="UniProtKB">
        <authorList>
            <consortium name="EnsemblPlants"/>
        </authorList>
    </citation>
    <scope>IDENTIFICATION</scope>
</reference>
<dbReference type="OMA" id="CFAGVKY"/>
<dbReference type="KEGG" id="cqi:110708011"/>
<evidence type="ECO:0000256" key="2">
    <source>
        <dbReference type="ARBA" id="ARBA00006840"/>
    </source>
</evidence>
<proteinExistence type="inferred from homology"/>
<organism evidence="7 8">
    <name type="scientific">Chenopodium quinoa</name>
    <name type="common">Quinoa</name>
    <dbReference type="NCBI Taxonomy" id="63459"/>
    <lineage>
        <taxon>Eukaryota</taxon>
        <taxon>Viridiplantae</taxon>
        <taxon>Streptophyta</taxon>
        <taxon>Embryophyta</taxon>
        <taxon>Tracheophyta</taxon>
        <taxon>Spermatophyta</taxon>
        <taxon>Magnoliopsida</taxon>
        <taxon>eudicotyledons</taxon>
        <taxon>Gunneridae</taxon>
        <taxon>Pentapetalae</taxon>
        <taxon>Caryophyllales</taxon>
        <taxon>Chenopodiaceae</taxon>
        <taxon>Chenopodioideae</taxon>
        <taxon>Atripliceae</taxon>
        <taxon>Chenopodium</taxon>
    </lineage>
</organism>
<evidence type="ECO:0000256" key="5">
    <source>
        <dbReference type="ARBA" id="ARBA00023136"/>
    </source>
</evidence>
<dbReference type="GO" id="GO:0016020">
    <property type="term" value="C:membrane"/>
    <property type="evidence" value="ECO:0007669"/>
    <property type="project" value="UniProtKB-SubCell"/>
</dbReference>
<evidence type="ECO:0000313" key="7">
    <source>
        <dbReference type="EnsemblPlants" id="AUR62005312-RA:cds"/>
    </source>
</evidence>